<accession>A0A2M8HCX9</accession>
<feature type="transmembrane region" description="Helical" evidence="1">
    <location>
        <begin position="33"/>
        <end position="56"/>
    </location>
</feature>
<evidence type="ECO:0000313" key="4">
    <source>
        <dbReference type="Proteomes" id="UP000232060"/>
    </source>
</evidence>
<reference evidence="3 4" key="1">
    <citation type="submission" date="2017-11" db="EMBL/GenBank/DDBJ databases">
        <title>Draft genome sequence of environmental isolate Aeromonas lusitania sp. nov. MDC 2473.</title>
        <authorList>
            <person name="Colston S.M."/>
            <person name="Navarro A."/>
            <person name="Martinez-Murcia A.J."/>
            <person name="Graf J."/>
        </authorList>
    </citation>
    <scope>NUCLEOTIDE SEQUENCE [LARGE SCALE GENOMIC DNA]</scope>
    <source>
        <strain evidence="3 4">MDC 2473</strain>
    </source>
</reference>
<dbReference type="Proteomes" id="UP000232060">
    <property type="component" value="Unassembled WGS sequence"/>
</dbReference>
<dbReference type="OrthoDB" id="5593483at2"/>
<keyword evidence="1" id="KW-0472">Membrane</keyword>
<name>A0A2M8HCX9_9GAMM</name>
<keyword evidence="1" id="KW-0812">Transmembrane</keyword>
<evidence type="ECO:0000259" key="2">
    <source>
        <dbReference type="Pfam" id="PF04024"/>
    </source>
</evidence>
<keyword evidence="4" id="KW-1185">Reference proteome</keyword>
<gene>
    <name evidence="3" type="ORF">CUC44_03775</name>
</gene>
<proteinExistence type="predicted"/>
<feature type="domain" description="Phage shock protein PspC N-terminal" evidence="2">
    <location>
        <begin position="6"/>
        <end position="59"/>
    </location>
</feature>
<dbReference type="InterPro" id="IPR007168">
    <property type="entry name" value="Phageshock_PspC_N"/>
</dbReference>
<dbReference type="RefSeq" id="WP_100858649.1">
    <property type="nucleotide sequence ID" value="NZ_PGCP01000004.1"/>
</dbReference>
<dbReference type="EMBL" id="PGCP01000004">
    <property type="protein sequence ID" value="PJC94429.1"/>
    <property type="molecule type" value="Genomic_DNA"/>
</dbReference>
<keyword evidence="1" id="KW-1133">Transmembrane helix</keyword>
<evidence type="ECO:0000313" key="3">
    <source>
        <dbReference type="EMBL" id="PJC94429.1"/>
    </source>
</evidence>
<dbReference type="Pfam" id="PF04024">
    <property type="entry name" value="PspC"/>
    <property type="match status" value="1"/>
</dbReference>
<protein>
    <recommendedName>
        <fullName evidence="2">Phage shock protein PspC N-terminal domain-containing protein</fullName>
    </recommendedName>
</protein>
<sequence>MTPWSKDLAHRKLTGVCAGLANGFGLSRVTVRVVALLALILVPPLALAAYLLAVLIMPPRRELKRWLD</sequence>
<organism evidence="3 4">
    <name type="scientific">Aeromonas lusitana</name>
    <dbReference type="NCBI Taxonomy" id="931529"/>
    <lineage>
        <taxon>Bacteria</taxon>
        <taxon>Pseudomonadati</taxon>
        <taxon>Pseudomonadota</taxon>
        <taxon>Gammaproteobacteria</taxon>
        <taxon>Aeromonadales</taxon>
        <taxon>Aeromonadaceae</taxon>
        <taxon>Aeromonas</taxon>
    </lineage>
</organism>
<comment type="caution">
    <text evidence="3">The sequence shown here is derived from an EMBL/GenBank/DDBJ whole genome shotgun (WGS) entry which is preliminary data.</text>
</comment>
<dbReference type="AlphaFoldDB" id="A0A2M8HCX9"/>
<evidence type="ECO:0000256" key="1">
    <source>
        <dbReference type="SAM" id="Phobius"/>
    </source>
</evidence>